<dbReference type="EMBL" id="UINC01099545">
    <property type="protein sequence ID" value="SVC58901.1"/>
    <property type="molecule type" value="Genomic_DNA"/>
</dbReference>
<name>A0A382NH32_9ZZZZ</name>
<dbReference type="Pfam" id="PF04333">
    <property type="entry name" value="MlaA"/>
    <property type="match status" value="1"/>
</dbReference>
<accession>A0A382NH32</accession>
<dbReference type="GO" id="GO:0016020">
    <property type="term" value="C:membrane"/>
    <property type="evidence" value="ECO:0007669"/>
    <property type="project" value="InterPro"/>
</dbReference>
<evidence type="ECO:0000313" key="2">
    <source>
        <dbReference type="EMBL" id="SVC58901.1"/>
    </source>
</evidence>
<evidence type="ECO:0000256" key="1">
    <source>
        <dbReference type="ARBA" id="ARBA00022729"/>
    </source>
</evidence>
<dbReference type="PRINTS" id="PR01805">
    <property type="entry name" value="VACJLIPOPROT"/>
</dbReference>
<evidence type="ECO:0008006" key="3">
    <source>
        <dbReference type="Google" id="ProtNLM"/>
    </source>
</evidence>
<protein>
    <recommendedName>
        <fullName evidence="3">VacJ family lipoprotein</fullName>
    </recommendedName>
</protein>
<dbReference type="AlphaFoldDB" id="A0A382NH32"/>
<dbReference type="GO" id="GO:0120010">
    <property type="term" value="P:intermembrane phospholipid transfer"/>
    <property type="evidence" value="ECO:0007669"/>
    <property type="project" value="TreeGrafter"/>
</dbReference>
<dbReference type="PANTHER" id="PTHR30035">
    <property type="entry name" value="LIPOPROTEIN VACJ-RELATED"/>
    <property type="match status" value="1"/>
</dbReference>
<dbReference type="InterPro" id="IPR007428">
    <property type="entry name" value="MlaA"/>
</dbReference>
<dbReference type="PROSITE" id="PS51257">
    <property type="entry name" value="PROKAR_LIPOPROTEIN"/>
    <property type="match status" value="1"/>
</dbReference>
<keyword evidence="1" id="KW-0732">Signal</keyword>
<feature type="non-terminal residue" evidence="2">
    <location>
        <position position="197"/>
    </location>
</feature>
<sequence length="197" mass="21504">MRRLVLSLLGFVGGVFLAGCVQFSQSHDTSFLPAASHPEDVHLLLKSAPDPYEPINRVFFNLDKSLFTYALEPVWSGYNAVVPKKARTGIRHFGNNITYPVRLTGNLLQGEWANAGTETKRFLINTTVGVLGFSDPATEKFEINPANEDIGQALGKWGWTTSSYLHVPIWGASSPRDVIGGAGAIYLDPSSWFYGAG</sequence>
<organism evidence="2">
    <name type="scientific">marine metagenome</name>
    <dbReference type="NCBI Taxonomy" id="408172"/>
    <lineage>
        <taxon>unclassified sequences</taxon>
        <taxon>metagenomes</taxon>
        <taxon>ecological metagenomes</taxon>
    </lineage>
</organism>
<reference evidence="2" key="1">
    <citation type="submission" date="2018-05" db="EMBL/GenBank/DDBJ databases">
        <authorList>
            <person name="Lanie J.A."/>
            <person name="Ng W.-L."/>
            <person name="Kazmierczak K.M."/>
            <person name="Andrzejewski T.M."/>
            <person name="Davidsen T.M."/>
            <person name="Wayne K.J."/>
            <person name="Tettelin H."/>
            <person name="Glass J.I."/>
            <person name="Rusch D."/>
            <person name="Podicherti R."/>
            <person name="Tsui H.-C.T."/>
            <person name="Winkler M.E."/>
        </authorList>
    </citation>
    <scope>NUCLEOTIDE SEQUENCE</scope>
</reference>
<dbReference type="PANTHER" id="PTHR30035:SF3">
    <property type="entry name" value="INTERMEMBRANE PHOSPHOLIPID TRANSPORT SYSTEM LIPOPROTEIN MLAA"/>
    <property type="match status" value="1"/>
</dbReference>
<gene>
    <name evidence="2" type="ORF">METZ01_LOCUS311755</name>
</gene>
<proteinExistence type="predicted"/>